<evidence type="ECO:0008006" key="3">
    <source>
        <dbReference type="Google" id="ProtNLM"/>
    </source>
</evidence>
<dbReference type="EMBL" id="BAABJV010000006">
    <property type="protein sequence ID" value="GAA4779390.1"/>
    <property type="molecule type" value="Genomic_DNA"/>
</dbReference>
<organism evidence="1 2">
    <name type="scientific">Streptomyces sanyensis</name>
    <dbReference type="NCBI Taxonomy" id="568869"/>
    <lineage>
        <taxon>Bacteria</taxon>
        <taxon>Bacillati</taxon>
        <taxon>Actinomycetota</taxon>
        <taxon>Actinomycetes</taxon>
        <taxon>Kitasatosporales</taxon>
        <taxon>Streptomycetaceae</taxon>
        <taxon>Streptomyces</taxon>
    </lineage>
</organism>
<proteinExistence type="predicted"/>
<evidence type="ECO:0000313" key="1">
    <source>
        <dbReference type="EMBL" id="GAA4779390.1"/>
    </source>
</evidence>
<comment type="caution">
    <text evidence="1">The sequence shown here is derived from an EMBL/GenBank/DDBJ whole genome shotgun (WGS) entry which is preliminary data.</text>
</comment>
<dbReference type="RefSeq" id="WP_345613996.1">
    <property type="nucleotide sequence ID" value="NZ_BAABJV010000006.1"/>
</dbReference>
<protein>
    <recommendedName>
        <fullName evidence="3">Dehydrogenase</fullName>
    </recommendedName>
</protein>
<dbReference type="Proteomes" id="UP001501147">
    <property type="component" value="Unassembled WGS sequence"/>
</dbReference>
<name>A0ABP9AEM1_9ACTN</name>
<accession>A0ABP9AEM1</accession>
<gene>
    <name evidence="1" type="ORF">GCM10023329_30710</name>
</gene>
<reference evidence="2" key="1">
    <citation type="journal article" date="2019" name="Int. J. Syst. Evol. Microbiol.">
        <title>The Global Catalogue of Microorganisms (GCM) 10K type strain sequencing project: providing services to taxonomists for standard genome sequencing and annotation.</title>
        <authorList>
            <consortium name="The Broad Institute Genomics Platform"/>
            <consortium name="The Broad Institute Genome Sequencing Center for Infectious Disease"/>
            <person name="Wu L."/>
            <person name="Ma J."/>
        </authorList>
    </citation>
    <scope>NUCLEOTIDE SEQUENCE [LARGE SCALE GENOMIC DNA]</scope>
    <source>
        <strain evidence="2">JCM 18324</strain>
    </source>
</reference>
<sequence length="124" mass="13410">MSVSPSTPAGQWAGTVTHDGEVDDYTVTFQEDGSLVVVTKKSTGAGSWTATGDDTFTFFLREDFNTDVTQISPTGFRAAYIKIDFEARLEGDGTFTGKGKAVVHDTHDKVIYATDARTDAHRVP</sequence>
<evidence type="ECO:0000313" key="2">
    <source>
        <dbReference type="Proteomes" id="UP001501147"/>
    </source>
</evidence>
<keyword evidence="2" id="KW-1185">Reference proteome</keyword>